<sequence>MIRCYQRWYTDGGLARAVFCFGLAWMETCLAHREKEKKIKGRRGDHNFELSVINF</sequence>
<dbReference type="Proteomes" id="UP000811609">
    <property type="component" value="Chromosome 13"/>
</dbReference>
<comment type="caution">
    <text evidence="1">The sequence shown here is derived from an EMBL/GenBank/DDBJ whole genome shotgun (WGS) entry which is preliminary data.</text>
</comment>
<evidence type="ECO:0000313" key="2">
    <source>
        <dbReference type="Proteomes" id="UP000811609"/>
    </source>
</evidence>
<keyword evidence="2" id="KW-1185">Reference proteome</keyword>
<dbReference type="EMBL" id="CM031821">
    <property type="protein sequence ID" value="KAG6631458.1"/>
    <property type="molecule type" value="Genomic_DNA"/>
</dbReference>
<name>A0A8T1NND2_CARIL</name>
<accession>A0A8T1NND2</accession>
<organism evidence="1 2">
    <name type="scientific">Carya illinoinensis</name>
    <name type="common">Pecan</name>
    <dbReference type="NCBI Taxonomy" id="32201"/>
    <lineage>
        <taxon>Eukaryota</taxon>
        <taxon>Viridiplantae</taxon>
        <taxon>Streptophyta</taxon>
        <taxon>Embryophyta</taxon>
        <taxon>Tracheophyta</taxon>
        <taxon>Spermatophyta</taxon>
        <taxon>Magnoliopsida</taxon>
        <taxon>eudicotyledons</taxon>
        <taxon>Gunneridae</taxon>
        <taxon>Pentapetalae</taxon>
        <taxon>rosids</taxon>
        <taxon>fabids</taxon>
        <taxon>Fagales</taxon>
        <taxon>Juglandaceae</taxon>
        <taxon>Carya</taxon>
    </lineage>
</organism>
<dbReference type="AlphaFoldDB" id="A0A8T1NND2"/>
<evidence type="ECO:0000313" key="1">
    <source>
        <dbReference type="EMBL" id="KAG6631458.1"/>
    </source>
</evidence>
<reference evidence="1" key="1">
    <citation type="submission" date="2020-12" db="EMBL/GenBank/DDBJ databases">
        <title>WGS assembly of Carya illinoinensis cv. Pawnee.</title>
        <authorList>
            <person name="Platts A."/>
            <person name="Shu S."/>
            <person name="Wright S."/>
            <person name="Barry K."/>
            <person name="Edger P."/>
            <person name="Pires J.C."/>
            <person name="Schmutz J."/>
        </authorList>
    </citation>
    <scope>NUCLEOTIDE SEQUENCE</scope>
    <source>
        <tissue evidence="1">Leaf</tissue>
    </source>
</reference>
<proteinExistence type="predicted"/>
<gene>
    <name evidence="1" type="ORF">CIPAW_13G093200</name>
</gene>
<protein>
    <submittedName>
        <fullName evidence="1">Uncharacterized protein</fullName>
    </submittedName>
</protein>